<accession>A0A8T2X8E3</accession>
<dbReference type="AlphaFoldDB" id="A0A8T2X8E3"/>
<evidence type="ECO:0000313" key="1">
    <source>
        <dbReference type="EMBL" id="KAH8489032.1"/>
    </source>
</evidence>
<comment type="caution">
    <text evidence="1">The sequence shown here is derived from an EMBL/GenBank/DDBJ whole genome shotgun (WGS) entry which is preliminary data.</text>
</comment>
<sequence>HHPRGIGIHDVGAEIVQGSEDADLSQRVPRERRGKLCRQVIGLASIKFRSFM</sequence>
<dbReference type="EMBL" id="JACEGQ020000014">
    <property type="protein sequence ID" value="KAH8489032.1"/>
    <property type="molecule type" value="Genomic_DNA"/>
</dbReference>
<organism evidence="1 2">
    <name type="scientific">Populus deltoides</name>
    <name type="common">Eastern poplar</name>
    <name type="synonym">Eastern cottonwood</name>
    <dbReference type="NCBI Taxonomy" id="3696"/>
    <lineage>
        <taxon>Eukaryota</taxon>
        <taxon>Viridiplantae</taxon>
        <taxon>Streptophyta</taxon>
        <taxon>Embryophyta</taxon>
        <taxon>Tracheophyta</taxon>
        <taxon>Spermatophyta</taxon>
        <taxon>Magnoliopsida</taxon>
        <taxon>eudicotyledons</taxon>
        <taxon>Gunneridae</taxon>
        <taxon>Pentapetalae</taxon>
        <taxon>rosids</taxon>
        <taxon>fabids</taxon>
        <taxon>Malpighiales</taxon>
        <taxon>Salicaceae</taxon>
        <taxon>Saliceae</taxon>
        <taxon>Populus</taxon>
    </lineage>
</organism>
<name>A0A8T2X8E3_POPDE</name>
<feature type="non-terminal residue" evidence="1">
    <location>
        <position position="1"/>
    </location>
</feature>
<dbReference type="Proteomes" id="UP000807159">
    <property type="component" value="Chromosome 14"/>
</dbReference>
<proteinExistence type="predicted"/>
<protein>
    <submittedName>
        <fullName evidence="1">Uncharacterized protein</fullName>
    </submittedName>
</protein>
<keyword evidence="2" id="KW-1185">Reference proteome</keyword>
<gene>
    <name evidence="1" type="ORF">H0E87_024612</name>
</gene>
<evidence type="ECO:0000313" key="2">
    <source>
        <dbReference type="Proteomes" id="UP000807159"/>
    </source>
</evidence>
<reference evidence="1" key="1">
    <citation type="journal article" date="2021" name="J. Hered.">
        <title>Genome Assembly of Salicaceae Populus deltoides (Eastern Cottonwood) I-69 Based on Nanopore Sequencing and Hi-C Technologies.</title>
        <authorList>
            <person name="Bai S."/>
            <person name="Wu H."/>
            <person name="Zhang J."/>
            <person name="Pan Z."/>
            <person name="Zhao W."/>
            <person name="Li Z."/>
            <person name="Tong C."/>
        </authorList>
    </citation>
    <scope>NUCLEOTIDE SEQUENCE</scope>
    <source>
        <tissue evidence="1">Leaf</tissue>
    </source>
</reference>